<feature type="region of interest" description="Disordered" evidence="1">
    <location>
        <begin position="1"/>
        <end position="20"/>
    </location>
</feature>
<keyword evidence="2" id="KW-0689">Ribosomal protein</keyword>
<dbReference type="EMBL" id="KE161360">
    <property type="protein sequence ID" value="EPQ03408.1"/>
    <property type="molecule type" value="Genomic_DNA"/>
</dbReference>
<evidence type="ECO:0000313" key="3">
    <source>
        <dbReference type="Proteomes" id="UP000052978"/>
    </source>
</evidence>
<dbReference type="FunFam" id="3.30.160.20:FF:000133">
    <property type="entry name" value="40S ribosomal protein S2"/>
    <property type="match status" value="1"/>
</dbReference>
<dbReference type="GO" id="GO:0003735">
    <property type="term" value="F:structural constituent of ribosome"/>
    <property type="evidence" value="ECO:0007669"/>
    <property type="project" value="UniProtKB-ARBA"/>
</dbReference>
<organism evidence="2 3">
    <name type="scientific">Myotis brandtii</name>
    <name type="common">Brandt's bat</name>
    <dbReference type="NCBI Taxonomy" id="109478"/>
    <lineage>
        <taxon>Eukaryota</taxon>
        <taxon>Metazoa</taxon>
        <taxon>Chordata</taxon>
        <taxon>Craniata</taxon>
        <taxon>Vertebrata</taxon>
        <taxon>Euteleostomi</taxon>
        <taxon>Mammalia</taxon>
        <taxon>Eutheria</taxon>
        <taxon>Laurasiatheria</taxon>
        <taxon>Chiroptera</taxon>
        <taxon>Yangochiroptera</taxon>
        <taxon>Vespertilionidae</taxon>
        <taxon>Myotis</taxon>
    </lineage>
</organism>
<evidence type="ECO:0000256" key="1">
    <source>
        <dbReference type="SAM" id="MobiDB-lite"/>
    </source>
</evidence>
<dbReference type="GO" id="GO:0005840">
    <property type="term" value="C:ribosome"/>
    <property type="evidence" value="ECO:0007669"/>
    <property type="project" value="UniProtKB-KW"/>
</dbReference>
<reference evidence="2 3" key="1">
    <citation type="journal article" date="2013" name="Nat. Commun.">
        <title>Genome analysis reveals insights into physiology and longevity of the Brandt's bat Myotis brandtii.</title>
        <authorList>
            <person name="Seim I."/>
            <person name="Fang X."/>
            <person name="Xiong Z."/>
            <person name="Lobanov A.V."/>
            <person name="Huang Z."/>
            <person name="Ma S."/>
            <person name="Feng Y."/>
            <person name="Turanov A.A."/>
            <person name="Zhu Y."/>
            <person name="Lenz T.L."/>
            <person name="Gerashchenko M.V."/>
            <person name="Fan D."/>
            <person name="Hee Yim S."/>
            <person name="Yao X."/>
            <person name="Jordan D."/>
            <person name="Xiong Y."/>
            <person name="Ma Y."/>
            <person name="Lyapunov A.N."/>
            <person name="Chen G."/>
            <person name="Kulakova O.I."/>
            <person name="Sun Y."/>
            <person name="Lee S.G."/>
            <person name="Bronson R.T."/>
            <person name="Moskalev A.A."/>
            <person name="Sunyaev S.R."/>
            <person name="Zhang G."/>
            <person name="Krogh A."/>
            <person name="Wang J."/>
            <person name="Gladyshev V.N."/>
        </authorList>
    </citation>
    <scope>NUCLEOTIDE SEQUENCE [LARGE SCALE GENOMIC DNA]</scope>
</reference>
<protein>
    <submittedName>
        <fullName evidence="2">40S ribosomal protein S2</fullName>
    </submittedName>
</protein>
<keyword evidence="3" id="KW-1185">Reference proteome</keyword>
<sequence>MWCLSPNASRDPSKEAFDQQNVISKIFKPLLKRKKKQEEEEEEEASKRKGKTSKGIEKHISELQRTSLGDRGTHRGKAEDKEWIRITKLGHLMKDMKIKSQEEIYFFSPPIKESEIIDFFLGASLKEAVLKIMLLQKQTCTGQRTLSRHLSPLGILRTVWPQC</sequence>
<proteinExistence type="predicted"/>
<keyword evidence="2" id="KW-0687">Ribonucleoprotein</keyword>
<dbReference type="Proteomes" id="UP000052978">
    <property type="component" value="Unassembled WGS sequence"/>
</dbReference>
<dbReference type="Gene3D" id="3.30.160.20">
    <property type="match status" value="1"/>
</dbReference>
<gene>
    <name evidence="2" type="ORF">D623_10035528</name>
</gene>
<feature type="compositionally biased region" description="Polar residues" evidence="1">
    <location>
        <begin position="1"/>
        <end position="10"/>
    </location>
</feature>
<feature type="region of interest" description="Disordered" evidence="1">
    <location>
        <begin position="32"/>
        <end position="74"/>
    </location>
</feature>
<name>S7P0M9_MYOBR</name>
<evidence type="ECO:0000313" key="2">
    <source>
        <dbReference type="EMBL" id="EPQ03408.1"/>
    </source>
</evidence>
<dbReference type="AlphaFoldDB" id="S7P0M9"/>
<accession>S7P0M9</accession>